<dbReference type="STRING" id="1365484.W6QNS7"/>
<keyword evidence="3" id="KW-1185">Reference proteome</keyword>
<sequence>MQQRQYQDVVLGIIASLHLNPDYSDLKIFCQGRVFPAHKLVLCPRSKYFQSACCGSFEESRGSVTLDTRSPTLVEKMLEFLYTGDYTVQDNMTEVQILPSDSDKIPESDTWHSEEALRLSQKDQDDMENLSAGEGAVGETAMSLSNQPTASLMNQCSVNKKTSVAGEGPLTGSSEQMDAIDESLTDCHPCYFHLRMYGEADYFMIEDLKIKAEENFRDSFENCSEKQILAQAIKELYSTNADYRDIRKLANKLIVKNLRELQGGLTPGIDYDLLKAYPAFAAELCIATMEKYLSVSSSLRQALPLSTVEYKPFEFKKFEYQWGK</sequence>
<dbReference type="SUPFAM" id="SSF54695">
    <property type="entry name" value="POZ domain"/>
    <property type="match status" value="1"/>
</dbReference>
<organism evidence="2 3">
    <name type="scientific">Penicillium roqueforti (strain FM164)</name>
    <dbReference type="NCBI Taxonomy" id="1365484"/>
    <lineage>
        <taxon>Eukaryota</taxon>
        <taxon>Fungi</taxon>
        <taxon>Dikarya</taxon>
        <taxon>Ascomycota</taxon>
        <taxon>Pezizomycotina</taxon>
        <taxon>Eurotiomycetes</taxon>
        <taxon>Eurotiomycetidae</taxon>
        <taxon>Eurotiales</taxon>
        <taxon>Aspergillaceae</taxon>
        <taxon>Penicillium</taxon>
    </lineage>
</organism>
<dbReference type="Pfam" id="PF00651">
    <property type="entry name" value="BTB"/>
    <property type="match status" value="1"/>
</dbReference>
<evidence type="ECO:0000259" key="1">
    <source>
        <dbReference type="PROSITE" id="PS50097"/>
    </source>
</evidence>
<gene>
    <name evidence="2" type="ORF">PROQFM164_S21g000006</name>
</gene>
<accession>W6QNS7</accession>
<dbReference type="OMA" id="DMENLSA"/>
<dbReference type="InterPro" id="IPR011333">
    <property type="entry name" value="SKP1/BTB/POZ_sf"/>
</dbReference>
<reference evidence="2" key="1">
    <citation type="journal article" date="2014" name="Nat. Commun.">
        <title>Multiple recent horizontal transfers of a large genomic region in cheese making fungi.</title>
        <authorList>
            <person name="Cheeseman K."/>
            <person name="Ropars J."/>
            <person name="Renault P."/>
            <person name="Dupont J."/>
            <person name="Gouzy J."/>
            <person name="Branca A."/>
            <person name="Abraham A.L."/>
            <person name="Ceppi M."/>
            <person name="Conseiller E."/>
            <person name="Debuchy R."/>
            <person name="Malagnac F."/>
            <person name="Goarin A."/>
            <person name="Silar P."/>
            <person name="Lacoste S."/>
            <person name="Sallet E."/>
            <person name="Bensimon A."/>
            <person name="Giraud T."/>
            <person name="Brygoo Y."/>
        </authorList>
    </citation>
    <scope>NUCLEOTIDE SEQUENCE [LARGE SCALE GENOMIC DNA]</scope>
    <source>
        <strain evidence="2">FM164</strain>
    </source>
</reference>
<feature type="domain" description="BTB" evidence="1">
    <location>
        <begin position="24"/>
        <end position="90"/>
    </location>
</feature>
<dbReference type="CDD" id="cd18186">
    <property type="entry name" value="BTB_POZ_ZBTB_KLHL-like"/>
    <property type="match status" value="1"/>
</dbReference>
<proteinExistence type="predicted"/>
<dbReference type="Proteomes" id="UP000030686">
    <property type="component" value="Unassembled WGS sequence"/>
</dbReference>
<protein>
    <submittedName>
        <fullName evidence="2">BTB/POZ fold</fullName>
    </submittedName>
</protein>
<dbReference type="SMART" id="SM00225">
    <property type="entry name" value="BTB"/>
    <property type="match status" value="1"/>
</dbReference>
<evidence type="ECO:0000313" key="3">
    <source>
        <dbReference type="Proteomes" id="UP000030686"/>
    </source>
</evidence>
<dbReference type="EMBL" id="HG792035">
    <property type="protein sequence ID" value="CDM38588.1"/>
    <property type="molecule type" value="Genomic_DNA"/>
</dbReference>
<dbReference type="Gene3D" id="3.30.710.10">
    <property type="entry name" value="Potassium Channel Kv1.1, Chain A"/>
    <property type="match status" value="1"/>
</dbReference>
<dbReference type="PROSITE" id="PS50097">
    <property type="entry name" value="BTB"/>
    <property type="match status" value="1"/>
</dbReference>
<dbReference type="AlphaFoldDB" id="W6QNS7"/>
<dbReference type="InterPro" id="IPR000210">
    <property type="entry name" value="BTB/POZ_dom"/>
</dbReference>
<evidence type="ECO:0000313" key="2">
    <source>
        <dbReference type="EMBL" id="CDM38588.1"/>
    </source>
</evidence>
<dbReference type="PANTHER" id="PTHR47843:SF5">
    <property type="entry name" value="BTB_POZ DOMAIN PROTEIN"/>
    <property type="match status" value="1"/>
</dbReference>
<name>W6QNS7_PENRF</name>
<dbReference type="OrthoDB" id="6359816at2759"/>
<dbReference type="PANTHER" id="PTHR47843">
    <property type="entry name" value="BTB DOMAIN-CONTAINING PROTEIN-RELATED"/>
    <property type="match status" value="1"/>
</dbReference>